<dbReference type="NCBIfam" id="TIGR02794">
    <property type="entry name" value="tolA_full"/>
    <property type="match status" value="1"/>
</dbReference>
<keyword evidence="2" id="KW-1133">Transmembrane helix</keyword>
<sequence>MIFNIINATIHKLVWLFLIILMAKKIKSNFSLALIISIILHLGLISMLAYSAWHYSSSYNINDNGQQIEAIMVDSNILNKQKQRLKEHEIASQQIKQQQQQIIEKQAQELQEKQLAEQQRLKQLAKESLLASEKQKQEQEAIAKALAEKQKLENEAIKAKEQLEEQKKQALIAKQKAEEEAKLAAQNAKAEKERIEAEKKQAELDKQAALLEAEKVKKEIEKQKQLLEQEQLKAEQAKQEKLKAEQLAKQKAAEEKQRQKDLNDILGGLTSKAPSSDVNASSADLNQFKSMVMSAISNKFINPKLYQGKNCNLKIQLAPDGLLLNVSAGEGDPALCREAISATRSAIFPKPKNNQLYKEVKNLDINFIPK</sequence>
<feature type="transmembrane region" description="Helical" evidence="2">
    <location>
        <begin position="30"/>
        <end position="53"/>
    </location>
</feature>
<dbReference type="InterPro" id="IPR014161">
    <property type="entry name" value="Tol-Pal_TolA"/>
</dbReference>
<accession>A0A318MPR3</accession>
<gene>
    <name evidence="3" type="primary">tolA</name>
    <name evidence="3" type="ORF">DKK76_07330</name>
</gene>
<evidence type="ECO:0000313" key="3">
    <source>
        <dbReference type="EMBL" id="PXY94800.1"/>
    </source>
</evidence>
<name>A0A318MPR3_FRIPE</name>
<dbReference type="GO" id="GO:0019534">
    <property type="term" value="F:toxin transmembrane transporter activity"/>
    <property type="evidence" value="ECO:0007669"/>
    <property type="project" value="InterPro"/>
</dbReference>
<dbReference type="Pfam" id="PF06519">
    <property type="entry name" value="TolA"/>
    <property type="match status" value="1"/>
</dbReference>
<proteinExistence type="predicted"/>
<keyword evidence="1" id="KW-0175">Coiled coil</keyword>
<protein>
    <submittedName>
        <fullName evidence="3">Cell envelope integrity protein TolA</fullName>
    </submittedName>
</protein>
<evidence type="ECO:0000256" key="1">
    <source>
        <dbReference type="SAM" id="Coils"/>
    </source>
</evidence>
<dbReference type="RefSeq" id="WP_110443756.1">
    <property type="nucleotide sequence ID" value="NZ_QGLM01000017.1"/>
</dbReference>
<feature type="transmembrane region" description="Helical" evidence="2">
    <location>
        <begin position="6"/>
        <end position="23"/>
    </location>
</feature>
<reference evidence="3 4" key="1">
    <citation type="submission" date="2018-05" db="EMBL/GenBank/DDBJ databases">
        <title>Reference genomes for bee gut microbiota database.</title>
        <authorList>
            <person name="Ellegaard K.M."/>
        </authorList>
    </citation>
    <scope>NUCLEOTIDE SEQUENCE [LARGE SCALE GENOMIC DNA]</scope>
    <source>
        <strain evidence="3 4">ESL0167</strain>
    </source>
</reference>
<comment type="caution">
    <text evidence="3">The sequence shown here is derived from an EMBL/GenBank/DDBJ whole genome shotgun (WGS) entry which is preliminary data.</text>
</comment>
<dbReference type="GO" id="GO:0016020">
    <property type="term" value="C:membrane"/>
    <property type="evidence" value="ECO:0007669"/>
    <property type="project" value="InterPro"/>
</dbReference>
<evidence type="ECO:0000256" key="2">
    <source>
        <dbReference type="SAM" id="Phobius"/>
    </source>
</evidence>
<dbReference type="EMBL" id="QGLM01000017">
    <property type="protein sequence ID" value="PXY94800.1"/>
    <property type="molecule type" value="Genomic_DNA"/>
</dbReference>
<dbReference type="Proteomes" id="UP000247838">
    <property type="component" value="Unassembled WGS sequence"/>
</dbReference>
<keyword evidence="2" id="KW-0812">Transmembrane</keyword>
<keyword evidence="2" id="KW-0472">Membrane</keyword>
<feature type="coiled-coil region" evidence="1">
    <location>
        <begin position="78"/>
        <end position="264"/>
    </location>
</feature>
<evidence type="ECO:0000313" key="4">
    <source>
        <dbReference type="Proteomes" id="UP000247838"/>
    </source>
</evidence>
<organism evidence="3 4">
    <name type="scientific">Frischella perrara</name>
    <dbReference type="NCBI Taxonomy" id="1267021"/>
    <lineage>
        <taxon>Bacteria</taxon>
        <taxon>Pseudomonadati</taxon>
        <taxon>Pseudomonadota</taxon>
        <taxon>Gammaproteobacteria</taxon>
        <taxon>Orbales</taxon>
        <taxon>Orbaceae</taxon>
        <taxon>Frischella</taxon>
    </lineage>
</organism>
<dbReference type="SUPFAM" id="SSF74653">
    <property type="entry name" value="TolA/TonB C-terminal domain"/>
    <property type="match status" value="1"/>
</dbReference>
<dbReference type="GO" id="GO:0043213">
    <property type="term" value="P:bacteriocin transport"/>
    <property type="evidence" value="ECO:0007669"/>
    <property type="project" value="InterPro"/>
</dbReference>
<dbReference type="Gene3D" id="3.30.1150.10">
    <property type="match status" value="1"/>
</dbReference>
<dbReference type="AlphaFoldDB" id="A0A318MPR3"/>